<dbReference type="AlphaFoldDB" id="A0A183UQR4"/>
<feature type="compositionally biased region" description="Low complexity" evidence="1">
    <location>
        <begin position="114"/>
        <end position="126"/>
    </location>
</feature>
<dbReference type="Proteomes" id="UP000050794">
    <property type="component" value="Unassembled WGS sequence"/>
</dbReference>
<dbReference type="WBParaSite" id="TCNE_0001083401-mRNA-1">
    <property type="protein sequence ID" value="TCNE_0001083401-mRNA-1"/>
    <property type="gene ID" value="TCNE_0001083401"/>
</dbReference>
<sequence length="158" mass="17751">MKILEVAAVKRRVEERGVGGLRDLLRAHRLWKFQEQVREALSLFFLGLSNLPHGVTEHEIRWFLGAENDTMKLVKVNREDERLITKEEEDKLLSFVGKQESQTTDDSDLKQQVSADSATASTAASSESIPVPHNNMQSQDQSSGETFANSVEQFVHAA</sequence>
<accession>A0A183UQR4</accession>
<feature type="compositionally biased region" description="Polar residues" evidence="1">
    <location>
        <begin position="134"/>
        <end position="152"/>
    </location>
</feature>
<reference evidence="4" key="1">
    <citation type="submission" date="2016-06" db="UniProtKB">
        <authorList>
            <consortium name="WormBaseParasite"/>
        </authorList>
    </citation>
    <scope>IDENTIFICATION</scope>
</reference>
<organism evidence="3 4">
    <name type="scientific">Toxocara canis</name>
    <name type="common">Canine roundworm</name>
    <dbReference type="NCBI Taxonomy" id="6265"/>
    <lineage>
        <taxon>Eukaryota</taxon>
        <taxon>Metazoa</taxon>
        <taxon>Ecdysozoa</taxon>
        <taxon>Nematoda</taxon>
        <taxon>Chromadorea</taxon>
        <taxon>Rhabditida</taxon>
        <taxon>Spirurina</taxon>
        <taxon>Ascaridomorpha</taxon>
        <taxon>Ascaridoidea</taxon>
        <taxon>Toxocaridae</taxon>
        <taxon>Toxocara</taxon>
    </lineage>
</organism>
<evidence type="ECO:0000313" key="4">
    <source>
        <dbReference type="WBParaSite" id="TCNE_0001083401-mRNA-1"/>
    </source>
</evidence>
<keyword evidence="3" id="KW-1185">Reference proteome</keyword>
<feature type="region of interest" description="Disordered" evidence="1">
    <location>
        <begin position="94"/>
        <end position="158"/>
    </location>
</feature>
<name>A0A183UQR4_TOXCA</name>
<evidence type="ECO:0000313" key="2">
    <source>
        <dbReference type="EMBL" id="VDM42155.1"/>
    </source>
</evidence>
<reference evidence="2 3" key="2">
    <citation type="submission" date="2018-11" db="EMBL/GenBank/DDBJ databases">
        <authorList>
            <consortium name="Pathogen Informatics"/>
        </authorList>
    </citation>
    <scope>NUCLEOTIDE SEQUENCE [LARGE SCALE GENOMIC DNA]</scope>
</reference>
<protein>
    <submittedName>
        <fullName evidence="4">FH2 domain-containing protein</fullName>
    </submittedName>
</protein>
<evidence type="ECO:0000256" key="1">
    <source>
        <dbReference type="SAM" id="MobiDB-lite"/>
    </source>
</evidence>
<evidence type="ECO:0000313" key="3">
    <source>
        <dbReference type="Proteomes" id="UP000050794"/>
    </source>
</evidence>
<gene>
    <name evidence="2" type="ORF">TCNE_LOCUS10834</name>
</gene>
<proteinExistence type="predicted"/>
<dbReference type="EMBL" id="UYWY01020634">
    <property type="protein sequence ID" value="VDM42155.1"/>
    <property type="molecule type" value="Genomic_DNA"/>
</dbReference>